<proteinExistence type="predicted"/>
<evidence type="ECO:0000313" key="8">
    <source>
        <dbReference type="EMBL" id="KTB45741.1"/>
    </source>
</evidence>
<dbReference type="eggNOG" id="KOG0014">
    <property type="taxonomic scope" value="Eukaryota"/>
</dbReference>
<feature type="region of interest" description="Disordered" evidence="6">
    <location>
        <begin position="148"/>
        <end position="259"/>
    </location>
</feature>
<feature type="compositionally biased region" description="Polar residues" evidence="6">
    <location>
        <begin position="204"/>
        <end position="235"/>
    </location>
</feature>
<dbReference type="PANTHER" id="PTHR48019">
    <property type="entry name" value="SERUM RESPONSE FACTOR HOMOLOG"/>
    <property type="match status" value="1"/>
</dbReference>
<feature type="compositionally biased region" description="Polar residues" evidence="6">
    <location>
        <begin position="148"/>
        <end position="164"/>
    </location>
</feature>
<evidence type="ECO:0000259" key="7">
    <source>
        <dbReference type="PROSITE" id="PS50066"/>
    </source>
</evidence>
<dbReference type="InterPro" id="IPR002100">
    <property type="entry name" value="TF_MADSbox"/>
</dbReference>
<dbReference type="Gene3D" id="3.40.1810.10">
    <property type="entry name" value="Transcription factor, MADS-box"/>
    <property type="match status" value="1"/>
</dbReference>
<feature type="region of interest" description="Disordered" evidence="6">
    <location>
        <begin position="60"/>
        <end position="97"/>
    </location>
</feature>
<protein>
    <recommendedName>
        <fullName evidence="7">MADS-box domain-containing protein</fullName>
    </recommendedName>
</protein>
<dbReference type="PROSITE" id="PS50066">
    <property type="entry name" value="MADS_BOX_2"/>
    <property type="match status" value="1"/>
</dbReference>
<dbReference type="AlphaFoldDB" id="A0A0W0GB06"/>
<comment type="subcellular location">
    <subcellularLocation>
        <location evidence="1">Nucleus</location>
    </subcellularLocation>
</comment>
<evidence type="ECO:0000256" key="3">
    <source>
        <dbReference type="ARBA" id="ARBA00023125"/>
    </source>
</evidence>
<feature type="compositionally biased region" description="Low complexity" evidence="6">
    <location>
        <begin position="247"/>
        <end position="259"/>
    </location>
</feature>
<dbReference type="InterPro" id="IPR050142">
    <property type="entry name" value="MADS-box/MEF2_TF"/>
</dbReference>
<feature type="domain" description="MADS-box" evidence="7">
    <location>
        <begin position="13"/>
        <end position="40"/>
    </location>
</feature>
<dbReference type="SMART" id="SM00432">
    <property type="entry name" value="MADS"/>
    <property type="match status" value="1"/>
</dbReference>
<keyword evidence="3" id="KW-0238">DNA-binding</keyword>
<feature type="compositionally biased region" description="Basic and acidic residues" evidence="6">
    <location>
        <begin position="369"/>
        <end position="379"/>
    </location>
</feature>
<dbReference type="PRINTS" id="PR00404">
    <property type="entry name" value="MADSDOMAIN"/>
</dbReference>
<dbReference type="GO" id="GO:0045944">
    <property type="term" value="P:positive regulation of transcription by RNA polymerase II"/>
    <property type="evidence" value="ECO:0007669"/>
    <property type="project" value="UniProtKB-ARBA"/>
</dbReference>
<feature type="compositionally biased region" description="Low complexity" evidence="6">
    <location>
        <begin position="317"/>
        <end position="331"/>
    </location>
</feature>
<keyword evidence="5" id="KW-0539">Nucleus</keyword>
<dbReference type="Proteomes" id="UP000054988">
    <property type="component" value="Unassembled WGS sequence"/>
</dbReference>
<evidence type="ECO:0000313" key="9">
    <source>
        <dbReference type="Proteomes" id="UP000054988"/>
    </source>
</evidence>
<feature type="region of interest" description="Disordered" evidence="6">
    <location>
        <begin position="287"/>
        <end position="379"/>
    </location>
</feature>
<name>A0A0W0GB06_MONRR</name>
<evidence type="ECO:0000256" key="5">
    <source>
        <dbReference type="ARBA" id="ARBA00023242"/>
    </source>
</evidence>
<keyword evidence="2" id="KW-0805">Transcription regulation</keyword>
<feature type="compositionally biased region" description="Polar residues" evidence="6">
    <location>
        <begin position="347"/>
        <end position="365"/>
    </location>
</feature>
<dbReference type="EMBL" id="LATX01000630">
    <property type="protein sequence ID" value="KTB45741.1"/>
    <property type="molecule type" value="Genomic_DNA"/>
</dbReference>
<dbReference type="Pfam" id="PF00319">
    <property type="entry name" value="SRF-TF"/>
    <property type="match status" value="1"/>
</dbReference>
<dbReference type="GO" id="GO:0046983">
    <property type="term" value="F:protein dimerization activity"/>
    <property type="evidence" value="ECO:0007669"/>
    <property type="project" value="InterPro"/>
</dbReference>
<dbReference type="SUPFAM" id="SSF55455">
    <property type="entry name" value="SRF-like"/>
    <property type="match status" value="1"/>
</dbReference>
<reference evidence="8 9" key="1">
    <citation type="submission" date="2015-12" db="EMBL/GenBank/DDBJ databases">
        <title>Draft genome sequence of Moniliophthora roreri, the causal agent of frosty pod rot of cacao.</title>
        <authorList>
            <person name="Aime M.C."/>
            <person name="Diaz-Valderrama J.R."/>
            <person name="Kijpornyongpan T."/>
            <person name="Phillips-Mora W."/>
        </authorList>
    </citation>
    <scope>NUCLEOTIDE SEQUENCE [LARGE SCALE GENOMIC DNA]</scope>
    <source>
        <strain evidence="8 9">MCA 2952</strain>
    </source>
</reference>
<keyword evidence="4" id="KW-0804">Transcription</keyword>
<feature type="compositionally biased region" description="Acidic residues" evidence="6">
    <location>
        <begin position="86"/>
        <end position="97"/>
    </location>
</feature>
<organism evidence="8 9">
    <name type="scientific">Moniliophthora roreri</name>
    <name type="common">Frosty pod rot fungus</name>
    <name type="synonym">Monilia roreri</name>
    <dbReference type="NCBI Taxonomy" id="221103"/>
    <lineage>
        <taxon>Eukaryota</taxon>
        <taxon>Fungi</taxon>
        <taxon>Dikarya</taxon>
        <taxon>Basidiomycota</taxon>
        <taxon>Agaricomycotina</taxon>
        <taxon>Agaricomycetes</taxon>
        <taxon>Agaricomycetidae</taxon>
        <taxon>Agaricales</taxon>
        <taxon>Marasmiineae</taxon>
        <taxon>Marasmiaceae</taxon>
        <taxon>Moniliophthora</taxon>
    </lineage>
</organism>
<sequence>MGRRKIEIQPITRKNGLFKKAYELGVLCSVDVAVIIFEERTGQPKLFQYCSSNIDDLVSRHRQHDGERDTRGPADFAGNSSSKTDEGDDEEIDDDDEMAQRRLKRGNDGRLKHGGGLDLPVNNNLAYLRPHHPSQNSALLLQGTGTAAPTSNLPLSSDRISPENSSKKPRIMPGGIRIPSHNRPSDDIAQHPASASSASPGYEYQSSPASSTFRHPPVSSSHQASTPSFITTFDSFNGPHRSQGPPSRAGSGSYTSRSSSVDASIYNASMRQNHSSASGTAPGIFNFLDNDHAHPHANSRGQSSSGDYPGMDWPVHSGNYTSSSEHSSGSGVPHNPTRGRHWLHFLSSDSNVGSAQGNSTNLTSSEGGGRPRVEKERHG</sequence>
<evidence type="ECO:0000256" key="6">
    <source>
        <dbReference type="SAM" id="MobiDB-lite"/>
    </source>
</evidence>
<evidence type="ECO:0000256" key="1">
    <source>
        <dbReference type="ARBA" id="ARBA00004123"/>
    </source>
</evidence>
<evidence type="ECO:0000256" key="2">
    <source>
        <dbReference type="ARBA" id="ARBA00023015"/>
    </source>
</evidence>
<accession>A0A0W0GB06</accession>
<dbReference type="GO" id="GO:0005634">
    <property type="term" value="C:nucleus"/>
    <property type="evidence" value="ECO:0007669"/>
    <property type="project" value="UniProtKB-SubCell"/>
</dbReference>
<dbReference type="InterPro" id="IPR036879">
    <property type="entry name" value="TF_MADSbox_sf"/>
</dbReference>
<evidence type="ECO:0000256" key="4">
    <source>
        <dbReference type="ARBA" id="ARBA00023163"/>
    </source>
</evidence>
<gene>
    <name evidence="8" type="ORF">WG66_1689</name>
</gene>
<comment type="caution">
    <text evidence="8">The sequence shown here is derived from an EMBL/GenBank/DDBJ whole genome shotgun (WGS) entry which is preliminary data.</text>
</comment>
<dbReference type="GO" id="GO:0003677">
    <property type="term" value="F:DNA binding"/>
    <property type="evidence" value="ECO:0007669"/>
    <property type="project" value="UniProtKB-KW"/>
</dbReference>